<dbReference type="AlphaFoldDB" id="A0A147F5T5"/>
<protein>
    <submittedName>
        <fullName evidence="1">Uncharacterized protein</fullName>
    </submittedName>
</protein>
<dbReference type="PATRIC" id="fig|2033.7.peg.3267"/>
<evidence type="ECO:0000313" key="1">
    <source>
        <dbReference type="EMBL" id="KTS09914.1"/>
    </source>
</evidence>
<dbReference type="RefSeq" id="WP_058614542.1">
    <property type="nucleotide sequence ID" value="NZ_LDRV01000080.1"/>
</dbReference>
<evidence type="ECO:0000313" key="2">
    <source>
        <dbReference type="Proteomes" id="UP000072189"/>
    </source>
</evidence>
<gene>
    <name evidence="1" type="ORF">RSA3_12305</name>
</gene>
<comment type="caution">
    <text evidence="1">The sequence shown here is derived from an EMBL/GenBank/DDBJ whole genome shotgun (WGS) entry which is preliminary data.</text>
</comment>
<dbReference type="EMBL" id="LDRV01000080">
    <property type="protein sequence ID" value="KTS09914.1"/>
    <property type="molecule type" value="Genomic_DNA"/>
</dbReference>
<reference evidence="1 2" key="1">
    <citation type="journal article" date="2016" name="Front. Microbiol.">
        <title>Genomic Resource of Rice Seed Associated Bacteria.</title>
        <authorList>
            <person name="Midha S."/>
            <person name="Bansal K."/>
            <person name="Sharma S."/>
            <person name="Kumar N."/>
            <person name="Patil P.P."/>
            <person name="Chaudhry V."/>
            <person name="Patil P.B."/>
        </authorList>
    </citation>
    <scope>NUCLEOTIDE SEQUENCE [LARGE SCALE GENOMIC DNA]</scope>
    <source>
        <strain evidence="1 2">RSA3</strain>
    </source>
</reference>
<sequence length="225" mass="23297">MAESLNEFGQWILDIKRQIARLKSGAFLENASVTNGRLRFIGGLLLIDSGGTLQVVGHLNGDGDFVWSGPWAFTGEGEITGNVDLTGNLDVVDSGKITIGNIRIENGKIYVGTGSAQIVIDGATGKITAGNMSMDPTVSGGALTFANGAQVFTDSSTIQVYKGNSVAQISDSYARIQHGGDVVQIDGAGIRMSPGAVPSEPNTGLPIPNVLLLGTGGYLRKSDGT</sequence>
<accession>A0A147F5T5</accession>
<name>A0A147F5T5_MICTE</name>
<organism evidence="1 2">
    <name type="scientific">Microbacterium testaceum</name>
    <name type="common">Aureobacterium testaceum</name>
    <name type="synonym">Brevibacterium testaceum</name>
    <dbReference type="NCBI Taxonomy" id="2033"/>
    <lineage>
        <taxon>Bacteria</taxon>
        <taxon>Bacillati</taxon>
        <taxon>Actinomycetota</taxon>
        <taxon>Actinomycetes</taxon>
        <taxon>Micrococcales</taxon>
        <taxon>Microbacteriaceae</taxon>
        <taxon>Microbacterium</taxon>
    </lineage>
</organism>
<dbReference type="Proteomes" id="UP000072189">
    <property type="component" value="Unassembled WGS sequence"/>
</dbReference>
<proteinExistence type="predicted"/>